<feature type="domain" description="Major facilitator superfamily (MFS) profile" evidence="6">
    <location>
        <begin position="12"/>
        <end position="438"/>
    </location>
</feature>
<keyword evidence="8" id="KW-1185">Reference proteome</keyword>
<evidence type="ECO:0000256" key="1">
    <source>
        <dbReference type="ARBA" id="ARBA00004141"/>
    </source>
</evidence>
<dbReference type="GO" id="GO:0005886">
    <property type="term" value="C:plasma membrane"/>
    <property type="evidence" value="ECO:0007669"/>
    <property type="project" value="TreeGrafter"/>
</dbReference>
<evidence type="ECO:0000259" key="6">
    <source>
        <dbReference type="PROSITE" id="PS50850"/>
    </source>
</evidence>
<evidence type="ECO:0000313" key="8">
    <source>
        <dbReference type="Proteomes" id="UP000886523"/>
    </source>
</evidence>
<dbReference type="Gene3D" id="1.20.1250.20">
    <property type="entry name" value="MFS general substrate transporter like domains"/>
    <property type="match status" value="1"/>
</dbReference>
<evidence type="ECO:0000256" key="2">
    <source>
        <dbReference type="ARBA" id="ARBA00022692"/>
    </source>
</evidence>
<dbReference type="SUPFAM" id="SSF103473">
    <property type="entry name" value="MFS general substrate transporter"/>
    <property type="match status" value="1"/>
</dbReference>
<dbReference type="EMBL" id="MU128952">
    <property type="protein sequence ID" value="KAF9515234.1"/>
    <property type="molecule type" value="Genomic_DNA"/>
</dbReference>
<dbReference type="PANTHER" id="PTHR23502">
    <property type="entry name" value="MAJOR FACILITATOR SUPERFAMILY"/>
    <property type="match status" value="1"/>
</dbReference>
<feature type="transmembrane region" description="Helical" evidence="5">
    <location>
        <begin position="12"/>
        <end position="33"/>
    </location>
</feature>
<feature type="transmembrane region" description="Helical" evidence="5">
    <location>
        <begin position="356"/>
        <end position="377"/>
    </location>
</feature>
<dbReference type="Pfam" id="PF07690">
    <property type="entry name" value="MFS_1"/>
    <property type="match status" value="1"/>
</dbReference>
<dbReference type="InterPro" id="IPR011701">
    <property type="entry name" value="MFS"/>
</dbReference>
<feature type="transmembrane region" description="Helical" evidence="5">
    <location>
        <begin position="53"/>
        <end position="70"/>
    </location>
</feature>
<dbReference type="GO" id="GO:0022857">
    <property type="term" value="F:transmembrane transporter activity"/>
    <property type="evidence" value="ECO:0007669"/>
    <property type="project" value="InterPro"/>
</dbReference>
<sequence>MQNWSKQRKARVVTLICADYFMFTFITTIPAITSVTTALQTKYGASYAQVGEYGVAMPALSLAISPLFWTPLAKTFGRRPMMILGVSIAFFASMGCAVTDTYAGYMVSRFLQGWGVGPASTVGLQVLEELYAEQERGEKIGYWTLSIDIGLLFGPLIGGVVALVSAEFVFWFSAIIFGILFIGMLLFFDETAYPLPQPSQQPSSCAVVEDVLPWLNLYRTNVHGLVRTPIWETLFDVIRISLYPNVAIPIILFCWTWYLWIMCVIVMLPIAYPNWSPVEQGLSLIGMIIGTVLAETTFSGAFSDRFTGRLSDGNYHNREPEMRLWLFIPAALTTALGLLLFGLSQQFAWHWSVTQVATAIFAFGVQVGNTTTTIYVVECYPAELMSIVAFYSLHLNLSAFASPFWISPMTNTLGWGWSFGSQAIVVVVFATAFVPALILWGKRMRVWRGPL</sequence>
<feature type="transmembrane region" description="Helical" evidence="5">
    <location>
        <begin position="168"/>
        <end position="188"/>
    </location>
</feature>
<keyword evidence="2 5" id="KW-0812">Transmembrane</keyword>
<keyword evidence="3 5" id="KW-1133">Transmembrane helix</keyword>
<evidence type="ECO:0000313" key="7">
    <source>
        <dbReference type="EMBL" id="KAF9515234.1"/>
    </source>
</evidence>
<dbReference type="InterPro" id="IPR036259">
    <property type="entry name" value="MFS_trans_sf"/>
</dbReference>
<gene>
    <name evidence="7" type="ORF">BS47DRAFT_1294136</name>
</gene>
<keyword evidence="4 5" id="KW-0472">Membrane</keyword>
<feature type="transmembrane region" description="Helical" evidence="5">
    <location>
        <begin position="246"/>
        <end position="272"/>
    </location>
</feature>
<dbReference type="Proteomes" id="UP000886523">
    <property type="component" value="Unassembled WGS sequence"/>
</dbReference>
<dbReference type="AlphaFoldDB" id="A0A9P6B0I7"/>
<dbReference type="InterPro" id="IPR020846">
    <property type="entry name" value="MFS_dom"/>
</dbReference>
<reference evidence="7" key="1">
    <citation type="journal article" date="2020" name="Nat. Commun.">
        <title>Large-scale genome sequencing of mycorrhizal fungi provides insights into the early evolution of symbiotic traits.</title>
        <authorList>
            <person name="Miyauchi S."/>
            <person name="Kiss E."/>
            <person name="Kuo A."/>
            <person name="Drula E."/>
            <person name="Kohler A."/>
            <person name="Sanchez-Garcia M."/>
            <person name="Morin E."/>
            <person name="Andreopoulos B."/>
            <person name="Barry K.W."/>
            <person name="Bonito G."/>
            <person name="Buee M."/>
            <person name="Carver A."/>
            <person name="Chen C."/>
            <person name="Cichocki N."/>
            <person name="Clum A."/>
            <person name="Culley D."/>
            <person name="Crous P.W."/>
            <person name="Fauchery L."/>
            <person name="Girlanda M."/>
            <person name="Hayes R.D."/>
            <person name="Keri Z."/>
            <person name="LaButti K."/>
            <person name="Lipzen A."/>
            <person name="Lombard V."/>
            <person name="Magnuson J."/>
            <person name="Maillard F."/>
            <person name="Murat C."/>
            <person name="Nolan M."/>
            <person name="Ohm R.A."/>
            <person name="Pangilinan J."/>
            <person name="Pereira M.F."/>
            <person name="Perotto S."/>
            <person name="Peter M."/>
            <person name="Pfister S."/>
            <person name="Riley R."/>
            <person name="Sitrit Y."/>
            <person name="Stielow J.B."/>
            <person name="Szollosi G."/>
            <person name="Zifcakova L."/>
            <person name="Stursova M."/>
            <person name="Spatafora J.W."/>
            <person name="Tedersoo L."/>
            <person name="Vaario L.M."/>
            <person name="Yamada A."/>
            <person name="Yan M."/>
            <person name="Wang P."/>
            <person name="Xu J."/>
            <person name="Bruns T."/>
            <person name="Baldrian P."/>
            <person name="Vilgalys R."/>
            <person name="Dunand C."/>
            <person name="Henrissat B."/>
            <person name="Grigoriev I.V."/>
            <person name="Hibbett D."/>
            <person name="Nagy L.G."/>
            <person name="Martin F.M."/>
        </authorList>
    </citation>
    <scope>NUCLEOTIDE SEQUENCE</scope>
    <source>
        <strain evidence="7">UP504</strain>
    </source>
</reference>
<comment type="subcellular location">
    <subcellularLocation>
        <location evidence="1">Membrane</location>
        <topology evidence="1">Multi-pass membrane protein</topology>
    </subcellularLocation>
</comment>
<feature type="transmembrane region" description="Helical" evidence="5">
    <location>
        <begin position="324"/>
        <end position="344"/>
    </location>
</feature>
<evidence type="ECO:0000256" key="3">
    <source>
        <dbReference type="ARBA" id="ARBA00022989"/>
    </source>
</evidence>
<protein>
    <recommendedName>
        <fullName evidence="6">Major facilitator superfamily (MFS) profile domain-containing protein</fullName>
    </recommendedName>
</protein>
<feature type="transmembrane region" description="Helical" evidence="5">
    <location>
        <begin position="82"/>
        <end position="105"/>
    </location>
</feature>
<dbReference type="OrthoDB" id="5215911at2759"/>
<comment type="caution">
    <text evidence="7">The sequence shown here is derived from an EMBL/GenBank/DDBJ whole genome shotgun (WGS) entry which is preliminary data.</text>
</comment>
<feature type="transmembrane region" description="Helical" evidence="5">
    <location>
        <begin position="384"/>
        <end position="407"/>
    </location>
</feature>
<name>A0A9P6B0I7_9AGAM</name>
<evidence type="ECO:0000256" key="5">
    <source>
        <dbReference type="SAM" id="Phobius"/>
    </source>
</evidence>
<dbReference type="PANTHER" id="PTHR23502:SF139">
    <property type="entry name" value="MAJOR FACILITATOR SUPERFAMILY (MFS) PROFILE DOMAIN-CONTAINING PROTEIN-RELATED"/>
    <property type="match status" value="1"/>
</dbReference>
<feature type="transmembrane region" description="Helical" evidence="5">
    <location>
        <begin position="140"/>
        <end position="162"/>
    </location>
</feature>
<feature type="transmembrane region" description="Helical" evidence="5">
    <location>
        <begin position="284"/>
        <end position="303"/>
    </location>
</feature>
<evidence type="ECO:0000256" key="4">
    <source>
        <dbReference type="ARBA" id="ARBA00023136"/>
    </source>
</evidence>
<feature type="transmembrane region" description="Helical" evidence="5">
    <location>
        <begin position="111"/>
        <end position="128"/>
    </location>
</feature>
<proteinExistence type="predicted"/>
<organism evidence="7 8">
    <name type="scientific">Hydnum rufescens UP504</name>
    <dbReference type="NCBI Taxonomy" id="1448309"/>
    <lineage>
        <taxon>Eukaryota</taxon>
        <taxon>Fungi</taxon>
        <taxon>Dikarya</taxon>
        <taxon>Basidiomycota</taxon>
        <taxon>Agaricomycotina</taxon>
        <taxon>Agaricomycetes</taxon>
        <taxon>Cantharellales</taxon>
        <taxon>Hydnaceae</taxon>
        <taxon>Hydnum</taxon>
    </lineage>
</organism>
<accession>A0A9P6B0I7</accession>
<dbReference type="PROSITE" id="PS50850">
    <property type="entry name" value="MFS"/>
    <property type="match status" value="1"/>
</dbReference>
<feature type="transmembrane region" description="Helical" evidence="5">
    <location>
        <begin position="419"/>
        <end position="440"/>
    </location>
</feature>